<dbReference type="AlphaFoldDB" id="X1M403"/>
<proteinExistence type="predicted"/>
<comment type="caution">
    <text evidence="1">The sequence shown here is derived from an EMBL/GenBank/DDBJ whole genome shotgun (WGS) entry which is preliminary data.</text>
</comment>
<name>X1M403_9ZZZZ</name>
<dbReference type="EMBL" id="BARV01039209">
    <property type="protein sequence ID" value="GAI55122.1"/>
    <property type="molecule type" value="Genomic_DNA"/>
</dbReference>
<protein>
    <submittedName>
        <fullName evidence="1">Uncharacterized protein</fullName>
    </submittedName>
</protein>
<dbReference type="EMBL" id="BARV01003267">
    <property type="protein sequence ID" value="GAI01099.1"/>
    <property type="molecule type" value="Genomic_DNA"/>
</dbReference>
<organism evidence="1">
    <name type="scientific">marine sediment metagenome</name>
    <dbReference type="NCBI Taxonomy" id="412755"/>
    <lineage>
        <taxon>unclassified sequences</taxon>
        <taxon>metagenomes</taxon>
        <taxon>ecological metagenomes</taxon>
    </lineage>
</organism>
<gene>
    <name evidence="1" type="ORF">S06H3_07912</name>
    <name evidence="2" type="ORF">S06H3_60166</name>
</gene>
<reference evidence="1" key="1">
    <citation type="journal article" date="2014" name="Front. Microbiol.">
        <title>High frequency of phylogenetically diverse reductive dehalogenase-homologous genes in deep subseafloor sedimentary metagenomes.</title>
        <authorList>
            <person name="Kawai M."/>
            <person name="Futagami T."/>
            <person name="Toyoda A."/>
            <person name="Takaki Y."/>
            <person name="Nishi S."/>
            <person name="Hori S."/>
            <person name="Arai W."/>
            <person name="Tsubouchi T."/>
            <person name="Morono Y."/>
            <person name="Uchiyama I."/>
            <person name="Ito T."/>
            <person name="Fujiyama A."/>
            <person name="Inagaki F."/>
            <person name="Takami H."/>
        </authorList>
    </citation>
    <scope>NUCLEOTIDE SEQUENCE</scope>
    <source>
        <strain evidence="1">Expedition CK06-06</strain>
    </source>
</reference>
<evidence type="ECO:0000313" key="2">
    <source>
        <dbReference type="EMBL" id="GAI55122.1"/>
    </source>
</evidence>
<accession>X1M403</accession>
<sequence>MKRFKLKYELVEIEIKKEIKRLIENGAWPYQVRLDAVRNIKKRKEEEKCRT</sequence>
<evidence type="ECO:0000313" key="1">
    <source>
        <dbReference type="EMBL" id="GAI01099.1"/>
    </source>
</evidence>